<dbReference type="Gene3D" id="1.20.58.120">
    <property type="entry name" value="BAG domain"/>
    <property type="match status" value="1"/>
</dbReference>
<evidence type="ECO:0000256" key="1">
    <source>
        <dbReference type="SAM" id="MobiDB-lite"/>
    </source>
</evidence>
<feature type="compositionally biased region" description="Low complexity" evidence="1">
    <location>
        <begin position="102"/>
        <end position="123"/>
    </location>
</feature>
<dbReference type="PROSITE" id="PS50096">
    <property type="entry name" value="IQ"/>
    <property type="match status" value="1"/>
</dbReference>
<accession>A0ABD1Y439</accession>
<feature type="region of interest" description="Disordered" evidence="1">
    <location>
        <begin position="80"/>
        <end position="125"/>
    </location>
</feature>
<dbReference type="InterPro" id="IPR036533">
    <property type="entry name" value="BAG_dom_sf"/>
</dbReference>
<dbReference type="PANTHER" id="PTHR33322:SF4">
    <property type="entry name" value="BAG DOMAIN CONTAINING PROTEIN, EXPRESSED"/>
    <property type="match status" value="1"/>
</dbReference>
<sequence length="602" mass="66887">MGGGMAYGDRYAYGLRYPYGNMGLPRYNSVLAPRRPSRLWVDESYPDEGTNLGRKRKLERVKGEPVVANYGKNVLESLFEGPLKGTSPTSRKSEAMREASSDSRPSSWTSPSSPSSPLASANSNLTEKQTVTIPVTFRSKAAANSVPVVLPDGTKKPKRTFNEETAAILIQSAFKGYSLRRSKPLEHMRRILDIRSKLREIERQLSEESTVQKMITNSDVRLRVTEGIMALLLQLDGIQGVHSDVRVWRKAVTKEAVMLQERVDVLLGEGRKLEIEAVPVESSDPSQVEGDSVMASEAVLVESSVARQDEGDSVMVSEGGNVGRDEAGDEDMSDVVPKQFAPETDNWERTLVDDIVLHRLKLEDDEEPLEAREDNILPEAIESVAVEGAADQGIEVVTDSAARATRNTTEIAEDGQRMEVDGESPREQDKGDECGSGSGDFDYSLRSDRLEQEKLKNFLKEISCPSEELTARNPRSLQSVEEAEEAESRGANGTSCDREEDDGAVASSEQRTTKGVDDTEAARELTEKIEIDQLLVKLSEENKMLKSLLLNVMKWNQLQANSMKNLTERLGKVEDRLMKKSGGGKSKIQRCPRYKLERRMRR</sequence>
<proteinExistence type="predicted"/>
<organism evidence="3 4">
    <name type="scientific">Riccia fluitans</name>
    <dbReference type="NCBI Taxonomy" id="41844"/>
    <lineage>
        <taxon>Eukaryota</taxon>
        <taxon>Viridiplantae</taxon>
        <taxon>Streptophyta</taxon>
        <taxon>Embryophyta</taxon>
        <taxon>Marchantiophyta</taxon>
        <taxon>Marchantiopsida</taxon>
        <taxon>Marchantiidae</taxon>
        <taxon>Marchantiales</taxon>
        <taxon>Ricciaceae</taxon>
        <taxon>Riccia</taxon>
    </lineage>
</organism>
<dbReference type="InterPro" id="IPR040400">
    <property type="entry name" value="BAG5/6/7/8"/>
</dbReference>
<dbReference type="EMBL" id="JBHFFA010000006">
    <property type="protein sequence ID" value="KAL2621525.1"/>
    <property type="molecule type" value="Genomic_DNA"/>
</dbReference>
<feature type="compositionally biased region" description="Basic and acidic residues" evidence="1">
    <location>
        <begin position="414"/>
        <end position="433"/>
    </location>
</feature>
<dbReference type="AlphaFoldDB" id="A0ABD1Y439"/>
<dbReference type="InterPro" id="IPR003103">
    <property type="entry name" value="BAG_domain"/>
</dbReference>
<feature type="compositionally biased region" description="Basic and acidic residues" evidence="1">
    <location>
        <begin position="91"/>
        <end position="101"/>
    </location>
</feature>
<feature type="region of interest" description="Disordered" evidence="1">
    <location>
        <begin position="413"/>
        <end position="444"/>
    </location>
</feature>
<protein>
    <recommendedName>
        <fullName evidence="2">BAG domain-containing protein</fullName>
    </recommendedName>
</protein>
<dbReference type="Proteomes" id="UP001605036">
    <property type="component" value="Unassembled WGS sequence"/>
</dbReference>
<name>A0ABD1Y439_9MARC</name>
<dbReference type="PANTHER" id="PTHR33322">
    <property type="entry name" value="BAG DOMAIN CONTAINING PROTEIN, EXPRESSED"/>
    <property type="match status" value="1"/>
</dbReference>
<evidence type="ECO:0000313" key="3">
    <source>
        <dbReference type="EMBL" id="KAL2621525.1"/>
    </source>
</evidence>
<comment type="caution">
    <text evidence="3">The sequence shown here is derived from an EMBL/GenBank/DDBJ whole genome shotgun (WGS) entry which is preliminary data.</text>
</comment>
<reference evidence="3 4" key="1">
    <citation type="submission" date="2024-09" db="EMBL/GenBank/DDBJ databases">
        <title>Chromosome-scale assembly of Riccia fluitans.</title>
        <authorList>
            <person name="Paukszto L."/>
            <person name="Sawicki J."/>
            <person name="Karawczyk K."/>
            <person name="Piernik-Szablinska J."/>
            <person name="Szczecinska M."/>
            <person name="Mazdziarz M."/>
        </authorList>
    </citation>
    <scope>NUCLEOTIDE SEQUENCE [LARGE SCALE GENOMIC DNA]</scope>
    <source>
        <strain evidence="3">Rf_01</strain>
        <tissue evidence="3">Aerial parts of the thallus</tissue>
    </source>
</reference>
<keyword evidence="4" id="KW-1185">Reference proteome</keyword>
<feature type="region of interest" description="Disordered" evidence="1">
    <location>
        <begin position="469"/>
        <end position="519"/>
    </location>
</feature>
<evidence type="ECO:0000313" key="4">
    <source>
        <dbReference type="Proteomes" id="UP001605036"/>
    </source>
</evidence>
<dbReference type="SUPFAM" id="SSF63491">
    <property type="entry name" value="BAG domain"/>
    <property type="match status" value="1"/>
</dbReference>
<dbReference type="Pfam" id="PF02179">
    <property type="entry name" value="BAG"/>
    <property type="match status" value="1"/>
</dbReference>
<feature type="domain" description="BAG" evidence="2">
    <location>
        <begin position="193"/>
        <end position="265"/>
    </location>
</feature>
<gene>
    <name evidence="3" type="ORF">R1flu_001730</name>
</gene>
<evidence type="ECO:0000259" key="2">
    <source>
        <dbReference type="Pfam" id="PF02179"/>
    </source>
</evidence>